<feature type="compositionally biased region" description="Low complexity" evidence="7">
    <location>
        <begin position="248"/>
        <end position="267"/>
    </location>
</feature>
<dbReference type="RefSeq" id="WP_067941809.1">
    <property type="nucleotide sequence ID" value="NZ_CP014228.1"/>
</dbReference>
<feature type="transmembrane region" description="Helical" evidence="8">
    <location>
        <begin position="342"/>
        <end position="361"/>
    </location>
</feature>
<dbReference type="Proteomes" id="UP000065220">
    <property type="component" value="Chromosome"/>
</dbReference>
<dbReference type="STRING" id="111015.AXF14_06440"/>
<name>A0A120KL51_ACTRD</name>
<dbReference type="GO" id="GO:0055085">
    <property type="term" value="P:transmembrane transport"/>
    <property type="evidence" value="ECO:0007669"/>
    <property type="project" value="InterPro"/>
</dbReference>
<dbReference type="PANTHER" id="PTHR36838">
    <property type="entry name" value="AUXIN EFFLUX CARRIER FAMILY PROTEIN"/>
    <property type="match status" value="1"/>
</dbReference>
<protein>
    <submittedName>
        <fullName evidence="9">Transporter</fullName>
    </submittedName>
</protein>
<feature type="transmembrane region" description="Helical" evidence="8">
    <location>
        <begin position="95"/>
        <end position="117"/>
    </location>
</feature>
<dbReference type="PANTHER" id="PTHR36838:SF1">
    <property type="entry name" value="SLR1864 PROTEIN"/>
    <property type="match status" value="1"/>
</dbReference>
<dbReference type="EMBL" id="CP014228">
    <property type="protein sequence ID" value="AMD87289.1"/>
    <property type="molecule type" value="Genomic_DNA"/>
</dbReference>
<evidence type="ECO:0000256" key="2">
    <source>
        <dbReference type="ARBA" id="ARBA00022448"/>
    </source>
</evidence>
<keyword evidence="2" id="KW-0813">Transport</keyword>
<feature type="transmembrane region" description="Helical" evidence="8">
    <location>
        <begin position="164"/>
        <end position="185"/>
    </location>
</feature>
<feature type="transmembrane region" description="Helical" evidence="8">
    <location>
        <begin position="34"/>
        <end position="53"/>
    </location>
</feature>
<gene>
    <name evidence="9" type="ORF">AXF14_06440</name>
</gene>
<organism evidence="9 10">
    <name type="scientific">Actinomyces radicidentis</name>
    <dbReference type="NCBI Taxonomy" id="111015"/>
    <lineage>
        <taxon>Bacteria</taxon>
        <taxon>Bacillati</taxon>
        <taxon>Actinomycetota</taxon>
        <taxon>Actinomycetes</taxon>
        <taxon>Actinomycetales</taxon>
        <taxon>Actinomycetaceae</taxon>
        <taxon>Actinomyces</taxon>
    </lineage>
</organism>
<evidence type="ECO:0000313" key="10">
    <source>
        <dbReference type="Proteomes" id="UP000065220"/>
    </source>
</evidence>
<dbReference type="OrthoDB" id="5405318at2"/>
<comment type="subcellular location">
    <subcellularLocation>
        <location evidence="1">Membrane</location>
        <topology evidence="1">Multi-pass membrane protein</topology>
    </subcellularLocation>
</comment>
<keyword evidence="3" id="KW-1003">Cell membrane</keyword>
<dbReference type="AlphaFoldDB" id="A0A120KL51"/>
<feature type="transmembrane region" description="Helical" evidence="8">
    <location>
        <begin position="197"/>
        <end position="216"/>
    </location>
</feature>
<evidence type="ECO:0000256" key="3">
    <source>
        <dbReference type="ARBA" id="ARBA00022475"/>
    </source>
</evidence>
<keyword evidence="4 8" id="KW-0812">Transmembrane</keyword>
<sequence>MGGVISGLAVFAVVIAVGWLLVRTGGVPAGSDTILTRTCFYAATPALLVTTVGNADLATVASPQTVAGLAAETLGVLTAWCVHRYLLRRDVAESVIGALAGGYVNAANLGIPVLILLLGDATAIAPIVLLQMLVLAPVAFAILDKVTYQGQHSRLVTFTAPLRNPLLIGVAVGLLVNVLGIDLAAPLGGLVADSLDALGALAVTVMMLSLGMSLAASSPKVTRCLTITEPRRLPTAPGGAGGADDATDPAAAGAGTEAGAASPDAATAGALEDRSERGVVLWASVAWKLVVVPLMALGIGAALGLRGGDLLVPVTTASLPCAQNVFMYATRYGAAKPLARDCVLITTAGFVPVVLLASALLG</sequence>
<feature type="region of interest" description="Disordered" evidence="7">
    <location>
        <begin position="227"/>
        <end position="267"/>
    </location>
</feature>
<dbReference type="Pfam" id="PF03547">
    <property type="entry name" value="Mem_trans"/>
    <property type="match status" value="1"/>
</dbReference>
<dbReference type="GO" id="GO:0016020">
    <property type="term" value="C:membrane"/>
    <property type="evidence" value="ECO:0007669"/>
    <property type="project" value="UniProtKB-SubCell"/>
</dbReference>
<feature type="transmembrane region" description="Helical" evidence="8">
    <location>
        <begin position="123"/>
        <end position="143"/>
    </location>
</feature>
<dbReference type="KEGG" id="ard:AXF14_06440"/>
<feature type="transmembrane region" description="Helical" evidence="8">
    <location>
        <begin position="6"/>
        <end position="22"/>
    </location>
</feature>
<reference evidence="10" key="1">
    <citation type="submission" date="2016-02" db="EMBL/GenBank/DDBJ databases">
        <authorList>
            <person name="Holder M.E."/>
            <person name="Ajami N.J."/>
            <person name="Petrosino J.F."/>
        </authorList>
    </citation>
    <scope>NUCLEOTIDE SEQUENCE [LARGE SCALE GENOMIC DNA]</scope>
    <source>
        <strain evidence="10">CCUG 36733</strain>
    </source>
</reference>
<dbReference type="InterPro" id="IPR004776">
    <property type="entry name" value="Mem_transp_PIN-like"/>
</dbReference>
<feature type="transmembrane region" description="Helical" evidence="8">
    <location>
        <begin position="310"/>
        <end position="330"/>
    </location>
</feature>
<evidence type="ECO:0000256" key="1">
    <source>
        <dbReference type="ARBA" id="ARBA00004141"/>
    </source>
</evidence>
<proteinExistence type="predicted"/>
<evidence type="ECO:0000256" key="6">
    <source>
        <dbReference type="ARBA" id="ARBA00023136"/>
    </source>
</evidence>
<keyword evidence="6 8" id="KW-0472">Membrane</keyword>
<evidence type="ECO:0000256" key="5">
    <source>
        <dbReference type="ARBA" id="ARBA00022989"/>
    </source>
</evidence>
<accession>A0A120KL51</accession>
<keyword evidence="10" id="KW-1185">Reference proteome</keyword>
<keyword evidence="5 8" id="KW-1133">Transmembrane helix</keyword>
<feature type="transmembrane region" description="Helical" evidence="8">
    <location>
        <begin position="65"/>
        <end position="83"/>
    </location>
</feature>
<evidence type="ECO:0000256" key="4">
    <source>
        <dbReference type="ARBA" id="ARBA00022692"/>
    </source>
</evidence>
<feature type="transmembrane region" description="Helical" evidence="8">
    <location>
        <begin position="279"/>
        <end position="304"/>
    </location>
</feature>
<evidence type="ECO:0000256" key="7">
    <source>
        <dbReference type="SAM" id="MobiDB-lite"/>
    </source>
</evidence>
<evidence type="ECO:0000256" key="8">
    <source>
        <dbReference type="SAM" id="Phobius"/>
    </source>
</evidence>
<evidence type="ECO:0000313" key="9">
    <source>
        <dbReference type="EMBL" id="AMD87289.1"/>
    </source>
</evidence>